<feature type="site" description="Lowers pKa of active site Tyr" evidence="3">
    <location>
        <position position="79"/>
    </location>
</feature>
<dbReference type="SUPFAM" id="SSF51430">
    <property type="entry name" value="NAD(P)-linked oxidoreductase"/>
    <property type="match status" value="1"/>
</dbReference>
<feature type="domain" description="NADP-dependent oxidoreductase" evidence="4">
    <location>
        <begin position="22"/>
        <end position="265"/>
    </location>
</feature>
<feature type="active site" description="Proton donor" evidence="1">
    <location>
        <position position="57"/>
    </location>
</feature>
<dbReference type="Pfam" id="PF00248">
    <property type="entry name" value="Aldo_ket_red"/>
    <property type="match status" value="1"/>
</dbReference>
<dbReference type="AlphaFoldDB" id="A0A9D2CWP5"/>
<reference evidence="5" key="2">
    <citation type="submission" date="2021-04" db="EMBL/GenBank/DDBJ databases">
        <authorList>
            <person name="Gilroy R."/>
        </authorList>
    </citation>
    <scope>NUCLEOTIDE SEQUENCE</scope>
    <source>
        <strain evidence="5">ChiHjej12B11-24981</strain>
    </source>
</reference>
<dbReference type="Proteomes" id="UP000824023">
    <property type="component" value="Unassembled WGS sequence"/>
</dbReference>
<comment type="caution">
    <text evidence="5">The sequence shown here is derived from an EMBL/GenBank/DDBJ whole genome shotgun (WGS) entry which is preliminary data.</text>
</comment>
<evidence type="ECO:0000256" key="1">
    <source>
        <dbReference type="PIRSR" id="PIRSR000097-1"/>
    </source>
</evidence>
<dbReference type="InterPro" id="IPR036812">
    <property type="entry name" value="NAD(P)_OxRdtase_dom_sf"/>
</dbReference>
<dbReference type="PANTHER" id="PTHR43638:SF3">
    <property type="entry name" value="ALDEHYDE REDUCTASE"/>
    <property type="match status" value="1"/>
</dbReference>
<dbReference type="PANTHER" id="PTHR43638">
    <property type="entry name" value="OXIDOREDUCTASE, ALDO/KETO REDUCTASE FAMILY PROTEIN"/>
    <property type="match status" value="1"/>
</dbReference>
<dbReference type="CDD" id="cd19138">
    <property type="entry name" value="AKR_YeaE"/>
    <property type="match status" value="1"/>
</dbReference>
<sequence>MPNGQKKEHRVTFPNGQQVTALGQGTYQMGRRRQEEIKALRRGIDLGLTLIDTAEMYGTEELVGEAVRPCRDRVFIVSKVLPSHASYTGTKRACEHSLQRLGTDYIDLYLLHWIGPYPFSETVRALAELQQEGKIRQWGMSNLDVDDMEHILSLPHGKDCAADQVLYNLCDRGIEYDLMPWSKQHTLPLMAYTPLGEGRLRNHPVLQEIAHRHDATPTQVMLAWVMRTAGVIAIPKAGCVAHVEENVRSLELALTNEDLEEIDKAFPPPTRKIRLVGW</sequence>
<evidence type="ECO:0000259" key="4">
    <source>
        <dbReference type="Pfam" id="PF00248"/>
    </source>
</evidence>
<dbReference type="InterPro" id="IPR023210">
    <property type="entry name" value="NADP_OxRdtase_dom"/>
</dbReference>
<gene>
    <name evidence="5" type="ORF">H9819_05060</name>
</gene>
<evidence type="ECO:0000256" key="3">
    <source>
        <dbReference type="PIRSR" id="PIRSR000097-3"/>
    </source>
</evidence>
<dbReference type="EMBL" id="DXCK01000071">
    <property type="protein sequence ID" value="HIZ01611.1"/>
    <property type="molecule type" value="Genomic_DNA"/>
</dbReference>
<dbReference type="PIRSF" id="PIRSF000097">
    <property type="entry name" value="AKR"/>
    <property type="match status" value="1"/>
</dbReference>
<dbReference type="InterPro" id="IPR020471">
    <property type="entry name" value="AKR"/>
</dbReference>
<dbReference type="Gene3D" id="3.20.20.100">
    <property type="entry name" value="NADP-dependent oxidoreductase domain"/>
    <property type="match status" value="1"/>
</dbReference>
<organism evidence="5 6">
    <name type="scientific">Candidatus Bacteroides merdipullorum</name>
    <dbReference type="NCBI Taxonomy" id="2838474"/>
    <lineage>
        <taxon>Bacteria</taxon>
        <taxon>Pseudomonadati</taxon>
        <taxon>Bacteroidota</taxon>
        <taxon>Bacteroidia</taxon>
        <taxon>Bacteroidales</taxon>
        <taxon>Bacteroidaceae</taxon>
        <taxon>Bacteroides</taxon>
    </lineage>
</organism>
<evidence type="ECO:0000313" key="6">
    <source>
        <dbReference type="Proteomes" id="UP000824023"/>
    </source>
</evidence>
<evidence type="ECO:0000256" key="2">
    <source>
        <dbReference type="PIRSR" id="PIRSR000097-2"/>
    </source>
</evidence>
<dbReference type="GO" id="GO:0016491">
    <property type="term" value="F:oxidoreductase activity"/>
    <property type="evidence" value="ECO:0007669"/>
    <property type="project" value="InterPro"/>
</dbReference>
<name>A0A9D2CWP5_9BACE</name>
<accession>A0A9D2CWP5</accession>
<protein>
    <submittedName>
        <fullName evidence="5">Aldo/keto reductase</fullName>
    </submittedName>
</protein>
<feature type="binding site" evidence="2">
    <location>
        <position position="112"/>
    </location>
    <ligand>
        <name>substrate</name>
    </ligand>
</feature>
<evidence type="ECO:0000313" key="5">
    <source>
        <dbReference type="EMBL" id="HIZ01611.1"/>
    </source>
</evidence>
<proteinExistence type="predicted"/>
<dbReference type="PRINTS" id="PR00069">
    <property type="entry name" value="ALDKETRDTASE"/>
</dbReference>
<reference evidence="5" key="1">
    <citation type="journal article" date="2021" name="PeerJ">
        <title>Extensive microbial diversity within the chicken gut microbiome revealed by metagenomics and culture.</title>
        <authorList>
            <person name="Gilroy R."/>
            <person name="Ravi A."/>
            <person name="Getino M."/>
            <person name="Pursley I."/>
            <person name="Horton D.L."/>
            <person name="Alikhan N.F."/>
            <person name="Baker D."/>
            <person name="Gharbi K."/>
            <person name="Hall N."/>
            <person name="Watson M."/>
            <person name="Adriaenssens E.M."/>
            <person name="Foster-Nyarko E."/>
            <person name="Jarju S."/>
            <person name="Secka A."/>
            <person name="Antonio M."/>
            <person name="Oren A."/>
            <person name="Chaudhuri R.R."/>
            <person name="La Ragione R."/>
            <person name="Hildebrand F."/>
            <person name="Pallen M.J."/>
        </authorList>
    </citation>
    <scope>NUCLEOTIDE SEQUENCE</scope>
    <source>
        <strain evidence="5">ChiHjej12B11-24981</strain>
    </source>
</reference>